<evidence type="ECO:0000313" key="4">
    <source>
        <dbReference type="EMBL" id="MFC4024338.1"/>
    </source>
</evidence>
<dbReference type="PANTHER" id="PTHR31302">
    <property type="entry name" value="TRANSMEMBRANE PROTEIN WITH METALLOPHOSPHOESTERASE DOMAIN-RELATED"/>
    <property type="match status" value="1"/>
</dbReference>
<protein>
    <submittedName>
        <fullName evidence="4">Metallophosphoesterase</fullName>
    </submittedName>
</protein>
<organism evidence="4 5">
    <name type="scientific">Oceanobacillus longus</name>
    <dbReference type="NCBI Taxonomy" id="930120"/>
    <lineage>
        <taxon>Bacteria</taxon>
        <taxon>Bacillati</taxon>
        <taxon>Bacillota</taxon>
        <taxon>Bacilli</taxon>
        <taxon>Bacillales</taxon>
        <taxon>Bacillaceae</taxon>
        <taxon>Oceanobacillus</taxon>
    </lineage>
</organism>
<dbReference type="InterPro" id="IPR051158">
    <property type="entry name" value="Metallophosphoesterase_sf"/>
</dbReference>
<sequence>MYLFVFLFIILLLRFLYNQNNAITVTDFTVSSNKIPQSFNGYKIVQLSDLHNKSFGKNQGRLTQKVKALHPDIILVTGDLIDRRKYNEKPSLDLMKEMVEIAPVYYVTGNHEWGSGKFISSLEDKLIDMGVNVMRNSHIAIQKGGDEIYLIGIDDPSTGADESYAEYSIAEAAIEDSLEGLVNKDSFKILLSHRPELFSLYKEFDIDLIFSGHAHGGQFRIPFIGGMIAPGQGLLPEYTSGRHDEDNSTLIVNRGLGNSLFPQRLLNQPEVISVTLSTENSTKIGE</sequence>
<proteinExistence type="predicted"/>
<reference evidence="5" key="1">
    <citation type="journal article" date="2019" name="Int. J. Syst. Evol. Microbiol.">
        <title>The Global Catalogue of Microorganisms (GCM) 10K type strain sequencing project: providing services to taxonomists for standard genome sequencing and annotation.</title>
        <authorList>
            <consortium name="The Broad Institute Genomics Platform"/>
            <consortium name="The Broad Institute Genome Sequencing Center for Infectious Disease"/>
            <person name="Wu L."/>
            <person name="Ma J."/>
        </authorList>
    </citation>
    <scope>NUCLEOTIDE SEQUENCE [LARGE SCALE GENOMIC DNA]</scope>
    <source>
        <strain evidence="5">IBRC-M 10703</strain>
    </source>
</reference>
<evidence type="ECO:0000256" key="2">
    <source>
        <dbReference type="ARBA" id="ARBA00022801"/>
    </source>
</evidence>
<keyword evidence="1" id="KW-0479">Metal-binding</keyword>
<name>A0ABV8GXP3_9BACI</name>
<keyword evidence="5" id="KW-1185">Reference proteome</keyword>
<keyword evidence="2" id="KW-0378">Hydrolase</keyword>
<dbReference type="SUPFAM" id="SSF56300">
    <property type="entry name" value="Metallo-dependent phosphatases"/>
    <property type="match status" value="1"/>
</dbReference>
<dbReference type="Gene3D" id="3.60.21.10">
    <property type="match status" value="1"/>
</dbReference>
<dbReference type="Proteomes" id="UP001595772">
    <property type="component" value="Unassembled WGS sequence"/>
</dbReference>
<dbReference type="InterPro" id="IPR004843">
    <property type="entry name" value="Calcineurin-like_PHP"/>
</dbReference>
<dbReference type="CDD" id="cd07385">
    <property type="entry name" value="MPP_YkuE_C"/>
    <property type="match status" value="1"/>
</dbReference>
<dbReference type="RefSeq" id="WP_379497251.1">
    <property type="nucleotide sequence ID" value="NZ_JBHSAO010000008.1"/>
</dbReference>
<evidence type="ECO:0000259" key="3">
    <source>
        <dbReference type="Pfam" id="PF00149"/>
    </source>
</evidence>
<dbReference type="InterPro" id="IPR029052">
    <property type="entry name" value="Metallo-depent_PP-like"/>
</dbReference>
<evidence type="ECO:0000313" key="5">
    <source>
        <dbReference type="Proteomes" id="UP001595772"/>
    </source>
</evidence>
<comment type="caution">
    <text evidence="4">The sequence shown here is derived from an EMBL/GenBank/DDBJ whole genome shotgun (WGS) entry which is preliminary data.</text>
</comment>
<dbReference type="Pfam" id="PF00149">
    <property type="entry name" value="Metallophos"/>
    <property type="match status" value="1"/>
</dbReference>
<accession>A0ABV8GXP3</accession>
<feature type="domain" description="Calcineurin-like phosphoesterase" evidence="3">
    <location>
        <begin position="43"/>
        <end position="216"/>
    </location>
</feature>
<dbReference type="EMBL" id="JBHSAO010000008">
    <property type="protein sequence ID" value="MFC4024338.1"/>
    <property type="molecule type" value="Genomic_DNA"/>
</dbReference>
<dbReference type="PANTHER" id="PTHR31302:SF31">
    <property type="entry name" value="PHOSPHODIESTERASE YAEI"/>
    <property type="match status" value="1"/>
</dbReference>
<evidence type="ECO:0000256" key="1">
    <source>
        <dbReference type="ARBA" id="ARBA00022723"/>
    </source>
</evidence>
<gene>
    <name evidence="4" type="ORF">ACFOUV_11085</name>
</gene>